<dbReference type="Pfam" id="PF23598">
    <property type="entry name" value="LRR_14"/>
    <property type="match status" value="2"/>
</dbReference>
<dbReference type="GO" id="GO:0005524">
    <property type="term" value="F:ATP binding"/>
    <property type="evidence" value="ECO:0007669"/>
    <property type="project" value="UniProtKB-KW"/>
</dbReference>
<dbReference type="InterPro" id="IPR002182">
    <property type="entry name" value="NB-ARC"/>
</dbReference>
<dbReference type="InterPro" id="IPR050905">
    <property type="entry name" value="Plant_NBS-LRR"/>
</dbReference>
<dbReference type="SUPFAM" id="SSF52058">
    <property type="entry name" value="L domain-like"/>
    <property type="match status" value="2"/>
</dbReference>
<dbReference type="GO" id="GO:0043531">
    <property type="term" value="F:ADP binding"/>
    <property type="evidence" value="ECO:0007669"/>
    <property type="project" value="InterPro"/>
</dbReference>
<proteinExistence type="inferred from homology"/>
<accession>A0A4D6L7Q0</accession>
<evidence type="ECO:0000313" key="7">
    <source>
        <dbReference type="EMBL" id="QCD84552.1"/>
    </source>
</evidence>
<keyword evidence="4" id="KW-0611">Plant defense</keyword>
<dbReference type="SMART" id="SM00382">
    <property type="entry name" value="AAA"/>
    <property type="match status" value="2"/>
</dbReference>
<gene>
    <name evidence="7" type="ORF">DEO72_LG2g4907</name>
</gene>
<dbReference type="PANTHER" id="PTHR33463">
    <property type="entry name" value="NB-ARC DOMAIN-CONTAINING PROTEIN-RELATED"/>
    <property type="match status" value="1"/>
</dbReference>
<feature type="domain" description="AAA+ ATPase" evidence="6">
    <location>
        <begin position="172"/>
        <end position="307"/>
    </location>
</feature>
<evidence type="ECO:0000313" key="8">
    <source>
        <dbReference type="Proteomes" id="UP000501690"/>
    </source>
</evidence>
<dbReference type="Pfam" id="PF23247">
    <property type="entry name" value="LRR_RPS2"/>
    <property type="match status" value="1"/>
</dbReference>
<dbReference type="InterPro" id="IPR003593">
    <property type="entry name" value="AAA+_ATPase"/>
</dbReference>
<evidence type="ECO:0000259" key="6">
    <source>
        <dbReference type="SMART" id="SM00382"/>
    </source>
</evidence>
<dbReference type="SUPFAM" id="SSF52540">
    <property type="entry name" value="P-loop containing nucleoside triphosphate hydrolases"/>
    <property type="match status" value="2"/>
</dbReference>
<keyword evidence="8" id="KW-1185">Reference proteome</keyword>
<dbReference type="InterPro" id="IPR032675">
    <property type="entry name" value="LRR_dom_sf"/>
</dbReference>
<dbReference type="Gene3D" id="3.80.10.10">
    <property type="entry name" value="Ribonuclease Inhibitor"/>
    <property type="match status" value="3"/>
</dbReference>
<evidence type="ECO:0000256" key="1">
    <source>
        <dbReference type="ARBA" id="ARBA00008894"/>
    </source>
</evidence>
<dbReference type="InterPro" id="IPR057135">
    <property type="entry name" value="At4g27190-like_LRR"/>
</dbReference>
<comment type="similarity">
    <text evidence="1">Belongs to the disease resistance NB-LRR family.</text>
</comment>
<evidence type="ECO:0000256" key="2">
    <source>
        <dbReference type="ARBA" id="ARBA00022737"/>
    </source>
</evidence>
<keyword evidence="5" id="KW-0067">ATP-binding</keyword>
<dbReference type="InterPro" id="IPR042197">
    <property type="entry name" value="Apaf_helical"/>
</dbReference>
<dbReference type="InterPro" id="IPR055414">
    <property type="entry name" value="LRR_R13L4/SHOC2-like"/>
</dbReference>
<dbReference type="Pfam" id="PF00931">
    <property type="entry name" value="NB-ARC"/>
    <property type="match status" value="2"/>
</dbReference>
<organism evidence="7 8">
    <name type="scientific">Vigna unguiculata</name>
    <name type="common">Cowpea</name>
    <dbReference type="NCBI Taxonomy" id="3917"/>
    <lineage>
        <taxon>Eukaryota</taxon>
        <taxon>Viridiplantae</taxon>
        <taxon>Streptophyta</taxon>
        <taxon>Embryophyta</taxon>
        <taxon>Tracheophyta</taxon>
        <taxon>Spermatophyta</taxon>
        <taxon>Magnoliopsida</taxon>
        <taxon>eudicotyledons</taxon>
        <taxon>Gunneridae</taxon>
        <taxon>Pentapetalae</taxon>
        <taxon>rosids</taxon>
        <taxon>fabids</taxon>
        <taxon>Fabales</taxon>
        <taxon>Fabaceae</taxon>
        <taxon>Papilionoideae</taxon>
        <taxon>50 kb inversion clade</taxon>
        <taxon>NPAAA clade</taxon>
        <taxon>indigoferoid/millettioid clade</taxon>
        <taxon>Phaseoleae</taxon>
        <taxon>Vigna</taxon>
    </lineage>
</organism>
<keyword evidence="2" id="KW-0677">Repeat</keyword>
<dbReference type="Gene3D" id="1.10.8.430">
    <property type="entry name" value="Helical domain of apoptotic protease-activating factors"/>
    <property type="match status" value="2"/>
</dbReference>
<dbReference type="InterPro" id="IPR027417">
    <property type="entry name" value="P-loop_NTPase"/>
</dbReference>
<dbReference type="Proteomes" id="UP000501690">
    <property type="component" value="Linkage Group LG2"/>
</dbReference>
<name>A0A4D6L7Q0_VIGUN</name>
<dbReference type="PRINTS" id="PR00364">
    <property type="entry name" value="DISEASERSIST"/>
</dbReference>
<dbReference type="EMBL" id="CP039346">
    <property type="protein sequence ID" value="QCD84552.1"/>
    <property type="molecule type" value="Genomic_DNA"/>
</dbReference>
<keyword evidence="3" id="KW-0547">Nucleotide-binding</keyword>
<sequence>MSGLEVVGPLVGEMGSIGVGEMHTTITSKIAFSKNLDDNYNILVKDTEMLHAIKKDKEMKAQRNSHKDTTNAYKLWTNRVSETTEEVQKLKLKYEEKTLPWWRIQKRSHLSEEMEKKSNCIRQLMNDECLKDFLVDKPPEPVLKELNVPQISGYPTLQGALNSILVLLKNSKIKIIGVCGTKGVGKTTIMRNLNNNEEVAKLFEIVIFVKVTSNDSNLQEKIAHRLMLEKGTNKEDSDYVARRIHRELENKKYLLILDEVEDAINLELLGIPSDNNNGSKVVIVTRFPLVYKLNRVQRVIKVAELSPDEAWKMFRDTVHAFNPKIDSPDIQPTAKLVCKRCSRLPLLIYNIANSFKLKESASSWWAGLEDLKPWPELQSQGLEELYSCLKFCYDELNDKRKQKCFLYTSLYPAESKVYSDYLVECWAAQGLLGDINDKRSYQSARNCGVDILEHLANVSLLEKGEAMIYVNMNHCMRQLALHISSKDPECSFYLQDGEESENLSNSRAWQQARWVSMRQVHDLRRSQDCSTILTLLLRKNPELTALPESFFENMNNLLLLDLYSSMITQLPSSLAKLTCLRGLFLNRCELLESLSSEIGLLQFLEVLDIRDTKVTFIPLQIGLLTKLRCLRIPFTASEDNGVQNVHAISKLHRLEELTIQVISYEEWCNHAENVLQHVASLENVTHLRCCFPSSIILGEFLSRSKSWHKKQSSFIFTVGCQNSRRPQILESFEYKITNYVRYYNGGQKDDPAIIEAFKIMSGLEVVGPLVGEMGSIGVGEMHTTITSKIAFSKNLDDNYNILVKDTEMLHAIKKDKEMKAQRNSHKDTTNAYKLWTNRVSETTEEVQKLKLKYEEKTLPWWRIQKRSHLSEEMEKKSNCIRQLMNDECLKDFLVDKPPEPVLKELNVPQISGYPTLQGALNSILVLLKNSKIKIIGVCGTKGVGKTTIMRNLNNNEEVAKLFEIVIFVKVTSNDSNLQEKIAHRLMLEKGTNKEDSDYVARRIHRELENKKYLLILDEVEDAINLELLGIPSDNNNGSKVVIVTRFPLVYKLNRVQRVIKVAELSPDEAWKMFRDTVHAFNPKIDSPDIQPTAKLVCKRCSRLPLLIYNIANSFKLKESASSWWAGLEDLKPWPELQSQGLEELYSCLKFCYDELNDKRKQKCFLYTSLYPAESKVYSDYLVECWAAQGLLGDINDKRSYQSARNCGVDILEHLANVSLLEKGEAMIYVNMNHCMRQLALHISSKDPECSFYLQDGEESENLSNSRAWQQARWVSMRQVHDLRRSQDCSTILTLLLRKNPELTALPESFFENMNNLLLLDLYSSMITQLPSSLAKLTCLRGLFLNRCELLESLSSEIGLLQFLEVLDIRDTKVTFIPLQIGLLTKLRCLRIPFTASEDNGVQNVHAISKLHRLEELTIQVISYEEWCNHAENVLQHVASLENVTHLRCCFPSSIILGEFLSRSKSWHKKQSSFIFTVGCQNSRRPQILESFEYKITNYVRYYNGGQKDDPAIIEVLPKTDAFELVCHKDIKKLSNFAGIACLERIRGLLIKRCNQVLTIVSGETSNNAMNGIQVETTVILPNLEQLYLENLLNLKCAFRGPLHSGTFSRLQTLSLKNCPRLSQIFSNGAIQHFSELQKLKLEDCSKIEELIGEDIERERDVLPKLEILLLVNLPNLKSICATHTLAWSSLELLRIHNCPKFKTLPLDSANAVNLKSIKGPQEWWANLDWTNNEEVHQRLQPMFVASNEYFS</sequence>
<evidence type="ECO:0000256" key="3">
    <source>
        <dbReference type="ARBA" id="ARBA00022741"/>
    </source>
</evidence>
<reference evidence="7 8" key="1">
    <citation type="submission" date="2019-04" db="EMBL/GenBank/DDBJ databases">
        <title>An improved genome assembly and genetic linkage map for asparagus bean, Vigna unguiculata ssp. sesquipedialis.</title>
        <authorList>
            <person name="Xia Q."/>
            <person name="Zhang R."/>
            <person name="Dong Y."/>
        </authorList>
    </citation>
    <scope>NUCLEOTIDE SEQUENCE [LARGE SCALE GENOMIC DNA]</scope>
    <source>
        <tissue evidence="7">Leaf</tissue>
    </source>
</reference>
<dbReference type="GO" id="GO:0006952">
    <property type="term" value="P:defense response"/>
    <property type="evidence" value="ECO:0007669"/>
    <property type="project" value="UniProtKB-KW"/>
</dbReference>
<evidence type="ECO:0000256" key="4">
    <source>
        <dbReference type="ARBA" id="ARBA00022821"/>
    </source>
</evidence>
<feature type="domain" description="AAA+ ATPase" evidence="6">
    <location>
        <begin position="931"/>
        <end position="1066"/>
    </location>
</feature>
<dbReference type="Gene3D" id="3.40.50.300">
    <property type="entry name" value="P-loop containing nucleotide triphosphate hydrolases"/>
    <property type="match status" value="2"/>
</dbReference>
<protein>
    <submittedName>
        <fullName evidence="7">Disease resistance protein RPS2</fullName>
    </submittedName>
</protein>
<evidence type="ECO:0000256" key="5">
    <source>
        <dbReference type="ARBA" id="ARBA00022840"/>
    </source>
</evidence>
<dbReference type="PANTHER" id="PTHR33463:SF81">
    <property type="entry name" value="DISEASE RESISTANCE PROTEIN RPS2-LIKE"/>
    <property type="match status" value="1"/>
</dbReference>